<evidence type="ECO:0000259" key="1">
    <source>
        <dbReference type="PROSITE" id="PS50048"/>
    </source>
</evidence>
<reference evidence="2 4" key="1">
    <citation type="submission" date="2015-02" db="EMBL/GenBank/DDBJ databases">
        <authorList>
            <person name="Chooi Y.-H."/>
        </authorList>
    </citation>
    <scope>NUCLEOTIDE SEQUENCE [LARGE SCALE GENOMIC DNA]</scope>
    <source>
        <strain evidence="2">E3</strain>
    </source>
</reference>
<keyword evidence="4" id="KW-1185">Reference proteome</keyword>
<evidence type="ECO:0000313" key="5">
    <source>
        <dbReference type="Proteomes" id="UP000290189"/>
    </source>
</evidence>
<dbReference type="GO" id="GO:0000981">
    <property type="term" value="F:DNA-binding transcription factor activity, RNA polymerase II-specific"/>
    <property type="evidence" value="ECO:0007669"/>
    <property type="project" value="InterPro"/>
</dbReference>
<evidence type="ECO:0000313" key="3">
    <source>
        <dbReference type="EMBL" id="SPQ99645.1"/>
    </source>
</evidence>
<protein>
    <recommendedName>
        <fullName evidence="1">Zn(2)-C6 fungal-type domain-containing protein</fullName>
    </recommendedName>
</protein>
<reference evidence="3 5" key="2">
    <citation type="submission" date="2018-03" db="EMBL/GenBank/DDBJ databases">
        <authorList>
            <person name="Fogelqvist J."/>
        </authorList>
    </citation>
    <scope>NUCLEOTIDE SEQUENCE [LARGE SCALE GENOMIC DNA]</scope>
</reference>
<evidence type="ECO:0000313" key="2">
    <source>
        <dbReference type="EMBL" id="CEP03682.1"/>
    </source>
</evidence>
<dbReference type="OrthoDB" id="2123952at2759"/>
<dbReference type="AlphaFoldDB" id="A0A0G4J862"/>
<dbReference type="Proteomes" id="UP000290189">
    <property type="component" value="Unassembled WGS sequence"/>
</dbReference>
<dbReference type="EMBL" id="CDSF01000155">
    <property type="protein sequence ID" value="CEP03682.1"/>
    <property type="molecule type" value="Genomic_DNA"/>
</dbReference>
<keyword evidence="3" id="KW-0496">Mitochondrion</keyword>
<dbReference type="Gene3D" id="4.10.240.10">
    <property type="entry name" value="Zn(2)-C6 fungal-type DNA-binding domain"/>
    <property type="match status" value="2"/>
</dbReference>
<organism evidence="2 4">
    <name type="scientific">Plasmodiophora brassicae</name>
    <name type="common">Clubroot disease agent</name>
    <dbReference type="NCBI Taxonomy" id="37360"/>
    <lineage>
        <taxon>Eukaryota</taxon>
        <taxon>Sar</taxon>
        <taxon>Rhizaria</taxon>
        <taxon>Endomyxa</taxon>
        <taxon>Phytomyxea</taxon>
        <taxon>Plasmodiophorida</taxon>
        <taxon>Plasmodiophoridae</taxon>
        <taxon>Plasmodiophora</taxon>
    </lineage>
</organism>
<dbReference type="InterPro" id="IPR001138">
    <property type="entry name" value="Zn2Cys6_DnaBD"/>
</dbReference>
<dbReference type="Pfam" id="PF00172">
    <property type="entry name" value="Zn_clus"/>
    <property type="match status" value="2"/>
</dbReference>
<gene>
    <name evidence="2" type="ORF">PBRA_003289</name>
    <name evidence="3" type="ORF">PLBR_LOCUS6860</name>
</gene>
<dbReference type="CDD" id="cd00067">
    <property type="entry name" value="GAL4"/>
    <property type="match status" value="1"/>
</dbReference>
<dbReference type="EMBL" id="OVEO01000012">
    <property type="protein sequence ID" value="SPQ99645.1"/>
    <property type="molecule type" value="Genomic_DNA"/>
</dbReference>
<dbReference type="SMART" id="SM00066">
    <property type="entry name" value="GAL4"/>
    <property type="match status" value="2"/>
</dbReference>
<name>A0A0G4J862_PLABS</name>
<dbReference type="GO" id="GO:0008270">
    <property type="term" value="F:zinc ion binding"/>
    <property type="evidence" value="ECO:0007669"/>
    <property type="project" value="InterPro"/>
</dbReference>
<feature type="domain" description="Zn(2)-C6 fungal-type" evidence="1">
    <location>
        <begin position="59"/>
        <end position="90"/>
    </location>
</feature>
<dbReference type="PROSITE" id="PS50048">
    <property type="entry name" value="ZN2_CY6_FUNGAL_2"/>
    <property type="match status" value="2"/>
</dbReference>
<dbReference type="PROSITE" id="PS00463">
    <property type="entry name" value="ZN2_CY6_FUNGAL_1"/>
    <property type="match status" value="2"/>
</dbReference>
<geneLocation type="mitochondrion" evidence="3"/>
<dbReference type="SUPFAM" id="SSF57701">
    <property type="entry name" value="Zn2/Cys6 DNA-binding domain"/>
    <property type="match status" value="2"/>
</dbReference>
<feature type="domain" description="Zn(2)-C6 fungal-type" evidence="1">
    <location>
        <begin position="10"/>
        <end position="40"/>
    </location>
</feature>
<sequence>MVVGERARSACSACSARKVKCDGARPCARCRSKPGVECRDQRPAMPLSKPYLEPRTSSACRSCARSKVRCSTFRPCLRCSRLGLVDECLMDSAVVTTAPLAERPLLRSQNVLETLVLMPEDLRNALSKAHRFFTPDFISGLSQFNVSQYLNGMIHVLPEETISWASREISTGSWPVITPPPSQPYPLATCFADDHAAMMFTLVVEGNHIVRVATLNRVAETVLGYTSSELMQAQLTYHETYNERGKFLPPFWKIIAPSGWSTVIHAFSRNLLQGSDAMHYSTMPFICKNGRIVHGRCFVVIQNFVVDEPGRLSAWFWRSVFDIEFIQ</sequence>
<accession>A0A0G4J862</accession>
<proteinExistence type="predicted"/>
<dbReference type="Proteomes" id="UP000039324">
    <property type="component" value="Unassembled WGS sequence"/>
</dbReference>
<dbReference type="InterPro" id="IPR036864">
    <property type="entry name" value="Zn2-C6_fun-type_DNA-bd_sf"/>
</dbReference>
<evidence type="ECO:0000313" key="4">
    <source>
        <dbReference type="Proteomes" id="UP000039324"/>
    </source>
</evidence>